<dbReference type="AlphaFoldDB" id="A0A1N6DIJ4"/>
<keyword evidence="4" id="KW-0012">Acyltransferase</keyword>
<dbReference type="GO" id="GO:0016020">
    <property type="term" value="C:membrane"/>
    <property type="evidence" value="ECO:0007669"/>
    <property type="project" value="TreeGrafter"/>
</dbReference>
<proteinExistence type="predicted"/>
<dbReference type="RefSeq" id="WP_143231333.1">
    <property type="nucleotide sequence ID" value="NZ_FSRJ01000001.1"/>
</dbReference>
<dbReference type="EMBL" id="FSRJ01000001">
    <property type="protein sequence ID" value="SIN70600.1"/>
    <property type="molecule type" value="Genomic_DNA"/>
</dbReference>
<protein>
    <submittedName>
        <fullName evidence="4">Peptidoglycan/LPS O-acetylase OafA/YrhL, contains acyltransferase and SGNH-hydrolase domains</fullName>
    </submittedName>
</protein>
<evidence type="ECO:0000259" key="3">
    <source>
        <dbReference type="Pfam" id="PF01757"/>
    </source>
</evidence>
<dbReference type="GO" id="GO:0016787">
    <property type="term" value="F:hydrolase activity"/>
    <property type="evidence" value="ECO:0007669"/>
    <property type="project" value="UniProtKB-KW"/>
</dbReference>
<dbReference type="Pfam" id="PF01757">
    <property type="entry name" value="Acyl_transf_3"/>
    <property type="match status" value="1"/>
</dbReference>
<dbReference type="InterPro" id="IPR002656">
    <property type="entry name" value="Acyl_transf_3_dom"/>
</dbReference>
<evidence type="ECO:0000313" key="4">
    <source>
        <dbReference type="EMBL" id="SIN70600.1"/>
    </source>
</evidence>
<name>A0A1N6DIJ4_9MICO</name>
<feature type="compositionally biased region" description="Low complexity" evidence="1">
    <location>
        <begin position="388"/>
        <end position="397"/>
    </location>
</feature>
<feature type="transmembrane region" description="Helical" evidence="2">
    <location>
        <begin position="12"/>
        <end position="36"/>
    </location>
</feature>
<feature type="region of interest" description="Disordered" evidence="1">
    <location>
        <begin position="375"/>
        <end position="403"/>
    </location>
</feature>
<feature type="transmembrane region" description="Helical" evidence="2">
    <location>
        <begin position="192"/>
        <end position="211"/>
    </location>
</feature>
<sequence>MSDGLNGHRNSLGFLRLFMAVLVIFSHAFILGGWGHDPVGRLTHQQESAGGFAVVAFFAMSGYLVTQSGAATDVVQFLWRRFLRIFPGFWVVLLLTAFVVGPLMWKLHYGQSLGSYFSGDTDGGPLDYVARNFDLTIEQLGIHSLFSDGPFGESTGGRSSVNGSLWTLAYEWRAYLFIAVLVLFGGVRKLRFVALAAVLLLAIGLAAGTFASPAPSSPLPFVDAKFAKVALAFAVGSCLSAFSDRVPLDDRLGWFSWLVVAASLLQGGWLVAGVIALPYALLWTAVRLPAVFQKIGARNDYSYGVYIYAFLIQQVTVAIGWNSFGYVPWVAATLALTFAAAWASWHLVERPALRLKNRGPGLGLAHWRSRLSSISQTSSHRKSGRFGGSSDASSGASQRAVEL</sequence>
<feature type="transmembrane region" description="Helical" evidence="2">
    <location>
        <begin position="48"/>
        <end position="65"/>
    </location>
</feature>
<feature type="transmembrane region" description="Helical" evidence="2">
    <location>
        <begin position="254"/>
        <end position="282"/>
    </location>
</feature>
<feature type="transmembrane region" description="Helical" evidence="2">
    <location>
        <begin position="85"/>
        <end position="105"/>
    </location>
</feature>
<keyword evidence="4" id="KW-0808">Transferase</keyword>
<accession>A0A1N6DIJ4</accession>
<dbReference type="Proteomes" id="UP000184699">
    <property type="component" value="Unassembled WGS sequence"/>
</dbReference>
<feature type="transmembrane region" description="Helical" evidence="2">
    <location>
        <begin position="327"/>
        <end position="348"/>
    </location>
</feature>
<dbReference type="InterPro" id="IPR050879">
    <property type="entry name" value="Acyltransferase_3"/>
</dbReference>
<keyword evidence="2" id="KW-1133">Transmembrane helix</keyword>
<dbReference type="PANTHER" id="PTHR23028:SF131">
    <property type="entry name" value="BLR2367 PROTEIN"/>
    <property type="match status" value="1"/>
</dbReference>
<keyword evidence="4" id="KW-0378">Hydrolase</keyword>
<feature type="domain" description="Acyltransferase 3" evidence="3">
    <location>
        <begin position="11"/>
        <end position="345"/>
    </location>
</feature>
<dbReference type="OrthoDB" id="9796461at2"/>
<feature type="transmembrane region" description="Helical" evidence="2">
    <location>
        <begin position="165"/>
        <end position="185"/>
    </location>
</feature>
<gene>
    <name evidence="4" type="ORF">SAMN05443544_0277</name>
</gene>
<evidence type="ECO:0000256" key="2">
    <source>
        <dbReference type="SAM" id="Phobius"/>
    </source>
</evidence>
<reference evidence="5" key="1">
    <citation type="submission" date="2016-11" db="EMBL/GenBank/DDBJ databases">
        <authorList>
            <person name="Varghese N."/>
            <person name="Submissions S."/>
        </authorList>
    </citation>
    <scope>NUCLEOTIDE SEQUENCE [LARGE SCALE GENOMIC DNA]</scope>
    <source>
        <strain evidence="5">DSM 8595</strain>
    </source>
</reference>
<dbReference type="GO" id="GO:0000271">
    <property type="term" value="P:polysaccharide biosynthetic process"/>
    <property type="evidence" value="ECO:0007669"/>
    <property type="project" value="TreeGrafter"/>
</dbReference>
<evidence type="ECO:0000313" key="5">
    <source>
        <dbReference type="Proteomes" id="UP000184699"/>
    </source>
</evidence>
<dbReference type="PANTHER" id="PTHR23028">
    <property type="entry name" value="ACETYLTRANSFERASE"/>
    <property type="match status" value="1"/>
</dbReference>
<keyword evidence="2" id="KW-0472">Membrane</keyword>
<feature type="transmembrane region" description="Helical" evidence="2">
    <location>
        <begin position="303"/>
        <end position="321"/>
    </location>
</feature>
<dbReference type="GO" id="GO:0016747">
    <property type="term" value="F:acyltransferase activity, transferring groups other than amino-acyl groups"/>
    <property type="evidence" value="ECO:0007669"/>
    <property type="project" value="InterPro"/>
</dbReference>
<dbReference type="STRING" id="232089.SAMN05443544_0277"/>
<keyword evidence="2" id="KW-0812">Transmembrane</keyword>
<evidence type="ECO:0000256" key="1">
    <source>
        <dbReference type="SAM" id="MobiDB-lite"/>
    </source>
</evidence>
<organism evidence="4 5">
    <name type="scientific">Agromyces cerinus subsp. cerinus</name>
    <dbReference type="NCBI Taxonomy" id="232089"/>
    <lineage>
        <taxon>Bacteria</taxon>
        <taxon>Bacillati</taxon>
        <taxon>Actinomycetota</taxon>
        <taxon>Actinomycetes</taxon>
        <taxon>Micrococcales</taxon>
        <taxon>Microbacteriaceae</taxon>
        <taxon>Agromyces</taxon>
    </lineage>
</organism>
<keyword evidence="5" id="KW-1185">Reference proteome</keyword>